<organism evidence="1 2">
    <name type="scientific">Filimonas zeae</name>
    <dbReference type="NCBI Taxonomy" id="1737353"/>
    <lineage>
        <taxon>Bacteria</taxon>
        <taxon>Pseudomonadati</taxon>
        <taxon>Bacteroidota</taxon>
        <taxon>Chitinophagia</taxon>
        <taxon>Chitinophagales</taxon>
        <taxon>Chitinophagaceae</taxon>
        <taxon>Filimonas</taxon>
    </lineage>
</organism>
<evidence type="ECO:0000313" key="2">
    <source>
        <dbReference type="Proteomes" id="UP000627292"/>
    </source>
</evidence>
<gene>
    <name evidence="1" type="ORF">GCM10011379_27700</name>
</gene>
<dbReference type="EMBL" id="BMIB01000003">
    <property type="protein sequence ID" value="GGH69917.1"/>
    <property type="molecule type" value="Genomic_DNA"/>
</dbReference>
<reference evidence="1" key="2">
    <citation type="submission" date="2020-09" db="EMBL/GenBank/DDBJ databases">
        <authorList>
            <person name="Sun Q."/>
            <person name="Zhou Y."/>
        </authorList>
    </citation>
    <scope>NUCLEOTIDE SEQUENCE</scope>
    <source>
        <strain evidence="1">CGMCC 1.15290</strain>
    </source>
</reference>
<accession>A0A917IYV4</accession>
<evidence type="ECO:0000313" key="1">
    <source>
        <dbReference type="EMBL" id="GGH69917.1"/>
    </source>
</evidence>
<dbReference type="PROSITE" id="PS51257">
    <property type="entry name" value="PROKAR_LIPOPROTEIN"/>
    <property type="match status" value="1"/>
</dbReference>
<sequence>MKHSKYIYPFLLAALTGAGACKKKLDTTYDNRPQQQPLTSSSTRLINLAGANELQINGQKLTSFIAPDREGGYGPDQTRGTLYFPDNGRLGGLFTVPLQLVDGQGKIKDIIFSTLSNKIQAPAPRPFTAQDDYNHPMDYYFTWFTPNKGGFQDSLFAIPREVSPSSNPEHFKIRLLNLGSTPDRFHSGNMSLTWADGSAIAGLGDVAPGSYSAYLEIPFGSYQFKVLDAAGKEVPAKGSAEMLNNILNPTTGTMMSTSGIDGDAGAGGFADTWLTYAPVKNYQPGGVYTIVVGAMPGYGIPTGGPGETVSAVLNSFQIIADNKEATNITYSRMQAVNVLAGKEISWQVDGKPLGETLAFAAQTDYNRYIAGAHHVKALDKQGATLAEADWQLTPGDNITAWLYAARDGKPAISFSANNLSGKYYTGVSGNDGSYATVQDLNPWWIRFMNFCADENEVTFTKANGQHFTTATTSQAYSHIQLGKAVEANEYVRLRANENISILAYASKPGVFPGNWLTEVTPLTASRFIANPELYKTAKKPNAEPGIYTVALVGNSAAGEKPSMIIIKHNK</sequence>
<proteinExistence type="predicted"/>
<dbReference type="RefSeq" id="WP_188953193.1">
    <property type="nucleotide sequence ID" value="NZ_BMIB01000003.1"/>
</dbReference>
<comment type="caution">
    <text evidence="1">The sequence shown here is derived from an EMBL/GenBank/DDBJ whole genome shotgun (WGS) entry which is preliminary data.</text>
</comment>
<reference evidence="1" key="1">
    <citation type="journal article" date="2014" name="Int. J. Syst. Evol. Microbiol.">
        <title>Complete genome sequence of Corynebacterium casei LMG S-19264T (=DSM 44701T), isolated from a smear-ripened cheese.</title>
        <authorList>
            <consortium name="US DOE Joint Genome Institute (JGI-PGF)"/>
            <person name="Walter F."/>
            <person name="Albersmeier A."/>
            <person name="Kalinowski J."/>
            <person name="Ruckert C."/>
        </authorList>
    </citation>
    <scope>NUCLEOTIDE SEQUENCE</scope>
    <source>
        <strain evidence="1">CGMCC 1.15290</strain>
    </source>
</reference>
<protein>
    <recommendedName>
        <fullName evidence="3">DUF4397 domain-containing protein</fullName>
    </recommendedName>
</protein>
<keyword evidence="2" id="KW-1185">Reference proteome</keyword>
<dbReference type="AlphaFoldDB" id="A0A917IYV4"/>
<evidence type="ECO:0008006" key="3">
    <source>
        <dbReference type="Google" id="ProtNLM"/>
    </source>
</evidence>
<dbReference type="Proteomes" id="UP000627292">
    <property type="component" value="Unassembled WGS sequence"/>
</dbReference>
<name>A0A917IYV4_9BACT</name>